<protein>
    <recommendedName>
        <fullName evidence="3">NACHT domain-containing protein</fullName>
    </recommendedName>
</protein>
<evidence type="ECO:0000313" key="1">
    <source>
        <dbReference type="EMBL" id="MFB9687739.1"/>
    </source>
</evidence>
<name>A0ABV5U8Q7_9PSEU</name>
<proteinExistence type="predicted"/>
<sequence>MSQPEEDEPDTSANSVIIGGDLTGNVLQIGTVAGDVHYGAPGMAQSWYLGTVRDVAPGNLLGRTTELAELRRFCLDPDPAPAYAWWRAEAWSGKTALMSWFVLNPPKDVRVVSFLITARDTRADTRAGFLAEVVPQLAVVARVKSPEQASESDFRGLLDAAAKACSDGGRRLILVVDGLDEDRGAGEDHGAKSIAALLPRRPVHGLRVIVSGRPNPGIPPVLPDDHPLRDPAIVRELAPSPAAIAAKYAMKQDLDRLLGADAGEAKDVLGLLVAARSGLSRRDLGELVGGTRISEVLDSVESRAFSRRHARWRPEFTPEVYLLGHQGLYAEAADRLGEQAVRTYGEQITRWAESYRVRGWPPETPQFLLHGYPRLLQETGQHDRLVECVTDLARQSRLIEVTGGEAGVQAEVAEVQAVICNSSEPDVVSLVKITMQSDDLRDRNARTPARLPVLWARMGDFDRAEALARSISSENRRGEAVGELLAVMVEAGLTDRADRLVAESLPEAQHPYLRAQLAGAIARTGDFARARSMAEDMADPDWRAQAALAVAAAEGPEDVEVLLTIAGRIGDGILRQEAIHSVAQYLLKAGFAESAIELSSVLVSMYRFGLIAQAARVLLSSGATSKAQRVMSRLDDESARKLWARLELEETARTDLESAVAGLATIEEHHRESVLLKILEIAIEDDNVGFADFALSGLGSHYDELGLHTVLKHLSFKGELERAEALLLTKSPGLESERDFAARAGAFTAMAEGALLSGDFDATRMLAERAEAIARRVGGSYLYSDALRSFADFVTTTKNVEAAERLAGVLLTSDPAYVDSEQVARFLAESGDVKVAESLAFRLGDPTEVLRTLVPLLRRLRTRDESAEIIRIVERAEGLAGGRIDEIDVRCVVEFLCAAGVPDRALERADALASGRVREQAQSQVVEELCAMGRIDDAVGIVRRGRSVDWVEYELTETLAKALGAAGRDDGLEILNDLGVKSGSMARAFLEELAGRDGERALELTLTLLDDFDKESALLAIAGRIDGPLRSRVLAEYLRRGDWARVLPLLNPVEQSGLTDVVDQFVALQEARLGLGSEDA</sequence>
<dbReference type="EMBL" id="JBHMBK010000021">
    <property type="protein sequence ID" value="MFB9687739.1"/>
    <property type="molecule type" value="Genomic_DNA"/>
</dbReference>
<accession>A0ABV5U8Q7</accession>
<dbReference type="RefSeq" id="WP_378198600.1">
    <property type="nucleotide sequence ID" value="NZ_JBHMBK010000021.1"/>
</dbReference>
<dbReference type="Proteomes" id="UP001589535">
    <property type="component" value="Unassembled WGS sequence"/>
</dbReference>
<comment type="caution">
    <text evidence="1">The sequence shown here is derived from an EMBL/GenBank/DDBJ whole genome shotgun (WGS) entry which is preliminary data.</text>
</comment>
<reference evidence="1 2" key="1">
    <citation type="submission" date="2024-09" db="EMBL/GenBank/DDBJ databases">
        <authorList>
            <person name="Sun Q."/>
            <person name="Mori K."/>
        </authorList>
    </citation>
    <scope>NUCLEOTIDE SEQUENCE [LARGE SCALE GENOMIC DNA]</scope>
    <source>
        <strain evidence="1 2">JCM 13852</strain>
    </source>
</reference>
<organism evidence="1 2">
    <name type="scientific">Amycolatopsis plumensis</name>
    <dbReference type="NCBI Taxonomy" id="236508"/>
    <lineage>
        <taxon>Bacteria</taxon>
        <taxon>Bacillati</taxon>
        <taxon>Actinomycetota</taxon>
        <taxon>Actinomycetes</taxon>
        <taxon>Pseudonocardiales</taxon>
        <taxon>Pseudonocardiaceae</taxon>
        <taxon>Amycolatopsis</taxon>
    </lineage>
</organism>
<evidence type="ECO:0008006" key="3">
    <source>
        <dbReference type="Google" id="ProtNLM"/>
    </source>
</evidence>
<gene>
    <name evidence="1" type="ORF">ACFFTO_26475</name>
</gene>
<dbReference type="InterPro" id="IPR011990">
    <property type="entry name" value="TPR-like_helical_dom_sf"/>
</dbReference>
<keyword evidence="2" id="KW-1185">Reference proteome</keyword>
<evidence type="ECO:0000313" key="2">
    <source>
        <dbReference type="Proteomes" id="UP001589535"/>
    </source>
</evidence>
<dbReference type="Gene3D" id="1.25.40.10">
    <property type="entry name" value="Tetratricopeptide repeat domain"/>
    <property type="match status" value="1"/>
</dbReference>